<sequence>MSRSRPAVPWSQLSQFGLLMLRVLGAGLLAATAGIHLYLWNAGYSTIDWIGPLFLFDVIAAVVLCLAVLAVPRRWLPLAAALGALLQAGTLAALLLAVAVGLFGFVEATQATLFWPSVVVELFGAAVLLALAVVHPGAGAGAAPVRPDR</sequence>
<proteinExistence type="predicted"/>
<name>A0A1I4KEC4_9ACTN</name>
<keyword evidence="1" id="KW-0472">Membrane</keyword>
<evidence type="ECO:0000313" key="2">
    <source>
        <dbReference type="EMBL" id="SFL77078.1"/>
    </source>
</evidence>
<feature type="transmembrane region" description="Helical" evidence="1">
    <location>
        <begin position="52"/>
        <end position="71"/>
    </location>
</feature>
<feature type="transmembrane region" description="Helical" evidence="1">
    <location>
        <begin position="78"/>
        <end position="106"/>
    </location>
</feature>
<dbReference type="EMBL" id="FOSW01000017">
    <property type="protein sequence ID" value="SFL77078.1"/>
    <property type="molecule type" value="Genomic_DNA"/>
</dbReference>
<organism evidence="2 3">
    <name type="scientific">Geodermatophilus ruber</name>
    <dbReference type="NCBI Taxonomy" id="504800"/>
    <lineage>
        <taxon>Bacteria</taxon>
        <taxon>Bacillati</taxon>
        <taxon>Actinomycetota</taxon>
        <taxon>Actinomycetes</taxon>
        <taxon>Geodermatophilales</taxon>
        <taxon>Geodermatophilaceae</taxon>
        <taxon>Geodermatophilus</taxon>
    </lineage>
</organism>
<dbReference type="Proteomes" id="UP000199152">
    <property type="component" value="Unassembled WGS sequence"/>
</dbReference>
<dbReference type="STRING" id="504800.SAMN04488085_11773"/>
<protein>
    <submittedName>
        <fullName evidence="2">Uncharacterized protein</fullName>
    </submittedName>
</protein>
<reference evidence="3" key="1">
    <citation type="submission" date="2016-10" db="EMBL/GenBank/DDBJ databases">
        <authorList>
            <person name="Varghese N."/>
            <person name="Submissions S."/>
        </authorList>
    </citation>
    <scope>NUCLEOTIDE SEQUENCE [LARGE SCALE GENOMIC DNA]</scope>
    <source>
        <strain evidence="3">DSM 45317</strain>
    </source>
</reference>
<dbReference type="RefSeq" id="WP_143087246.1">
    <property type="nucleotide sequence ID" value="NZ_FOSW01000017.1"/>
</dbReference>
<keyword evidence="1" id="KW-0812">Transmembrane</keyword>
<dbReference type="AlphaFoldDB" id="A0A1I4KEC4"/>
<evidence type="ECO:0000313" key="3">
    <source>
        <dbReference type="Proteomes" id="UP000199152"/>
    </source>
</evidence>
<feature type="transmembrane region" description="Helical" evidence="1">
    <location>
        <begin position="112"/>
        <end position="134"/>
    </location>
</feature>
<keyword evidence="1" id="KW-1133">Transmembrane helix</keyword>
<dbReference type="InParanoid" id="A0A1I4KEC4"/>
<evidence type="ECO:0000256" key="1">
    <source>
        <dbReference type="SAM" id="Phobius"/>
    </source>
</evidence>
<feature type="transmembrane region" description="Helical" evidence="1">
    <location>
        <begin position="21"/>
        <end position="40"/>
    </location>
</feature>
<gene>
    <name evidence="2" type="ORF">SAMN04488085_11773</name>
</gene>
<accession>A0A1I4KEC4</accession>
<keyword evidence="3" id="KW-1185">Reference proteome</keyword>